<dbReference type="NCBIfam" id="NF001943">
    <property type="entry name" value="PRK00724.1-2"/>
    <property type="match status" value="1"/>
</dbReference>
<evidence type="ECO:0000256" key="2">
    <source>
        <dbReference type="ARBA" id="ARBA00023150"/>
    </source>
</evidence>
<feature type="binding site" evidence="3">
    <location>
        <begin position="267"/>
        <end position="272"/>
    </location>
    <ligand>
        <name>Mo-bis(molybdopterin guanine dinucleotide)</name>
        <dbReference type="ChEBI" id="CHEBI:60539"/>
    </ligand>
</feature>
<dbReference type="Proteomes" id="UP000648239">
    <property type="component" value="Unassembled WGS sequence"/>
</dbReference>
<dbReference type="NCBIfam" id="TIGR00129">
    <property type="entry name" value="fdhD_narQ"/>
    <property type="match status" value="1"/>
</dbReference>
<dbReference type="EMBL" id="JACXWD010000009">
    <property type="protein sequence ID" value="MBD3867378.1"/>
    <property type="molecule type" value="Genomic_DNA"/>
</dbReference>
<dbReference type="GO" id="GO:0006777">
    <property type="term" value="P:Mo-molybdopterin cofactor biosynthetic process"/>
    <property type="evidence" value="ECO:0007669"/>
    <property type="project" value="UniProtKB-UniRule"/>
</dbReference>
<evidence type="ECO:0000313" key="4">
    <source>
        <dbReference type="EMBL" id="MBD3867378.1"/>
    </source>
</evidence>
<comment type="function">
    <text evidence="3">Required for formate dehydrogenase (FDH) activity. Acts as a sulfur carrier protein that transfers sulfur from IscS to the molybdenum cofactor prior to its insertion into FDH.</text>
</comment>
<reference evidence="4 5" key="1">
    <citation type="submission" date="2020-08" db="EMBL/GenBank/DDBJ databases">
        <title>Acidobacteriota in marine sediments use diverse sulfur dissimilation pathways.</title>
        <authorList>
            <person name="Wasmund K."/>
        </authorList>
    </citation>
    <scope>NUCLEOTIDE SEQUENCE [LARGE SCALE GENOMIC DNA]</scope>
    <source>
        <strain evidence="4">MAG AM4</strain>
    </source>
</reference>
<evidence type="ECO:0000256" key="1">
    <source>
        <dbReference type="ARBA" id="ARBA00022490"/>
    </source>
</evidence>
<comment type="subcellular location">
    <subcellularLocation>
        <location evidence="3">Cytoplasm</location>
    </subcellularLocation>
</comment>
<sequence>MRTREDSVARVLVRKVGNGGGKREPDTLVVEEPMEIRLGYGPAEDRRALSLSITMRTPGDDFELAAGFLLTEGIVTGKGQITAVERCGPAAPGRETGNIVRVEVTPDVPVDPARLQRNFYATSSCGICGKASLDAVEIRGLREMDRSAPVVRKEMIHDLPSRMREGQMLFHQTGGIHGAGLFQADGTLLEVREDVGRHNAVDKLVGGRLLAGSFPLHDTIMTVSGRAGFEIVQKAVAAEIPVVVSVGAPSTLSVSLAERFGMTLIGFVRDNRYNIYTCEERIHG</sequence>
<dbReference type="SUPFAM" id="SSF53927">
    <property type="entry name" value="Cytidine deaminase-like"/>
    <property type="match status" value="1"/>
</dbReference>
<dbReference type="Pfam" id="PF02634">
    <property type="entry name" value="FdhD-NarQ"/>
    <property type="match status" value="1"/>
</dbReference>
<dbReference type="Gene3D" id="3.40.140.10">
    <property type="entry name" value="Cytidine Deaminase, domain 2"/>
    <property type="match status" value="1"/>
</dbReference>
<dbReference type="InterPro" id="IPR016193">
    <property type="entry name" value="Cytidine_deaminase-like"/>
</dbReference>
<dbReference type="PIRSF" id="PIRSF015626">
    <property type="entry name" value="FdhD"/>
    <property type="match status" value="1"/>
</dbReference>
<dbReference type="AlphaFoldDB" id="A0A8J7CKM8"/>
<name>A0A8J7CKM8_9BACT</name>
<organism evidence="4 5">
    <name type="scientific">Candidatus Polarisedimenticola svalbardensis</name>
    <dbReference type="NCBI Taxonomy" id="2886004"/>
    <lineage>
        <taxon>Bacteria</taxon>
        <taxon>Pseudomonadati</taxon>
        <taxon>Acidobacteriota</taxon>
        <taxon>Candidatus Polarisedimenticolia</taxon>
        <taxon>Candidatus Polarisedimenticolales</taxon>
        <taxon>Candidatus Polarisedimenticolaceae</taxon>
        <taxon>Candidatus Polarisedimenticola</taxon>
    </lineage>
</organism>
<keyword evidence="2 3" id="KW-0501">Molybdenum cofactor biosynthesis</keyword>
<comment type="caution">
    <text evidence="4">The sequence shown here is derived from an EMBL/GenBank/DDBJ whole genome shotgun (WGS) entry which is preliminary data.</text>
</comment>
<dbReference type="InterPro" id="IPR003786">
    <property type="entry name" value="FdhD"/>
</dbReference>
<dbReference type="Gene3D" id="3.10.20.10">
    <property type="match status" value="1"/>
</dbReference>
<dbReference type="HAMAP" id="MF_00187">
    <property type="entry name" value="FdhD"/>
    <property type="match status" value="1"/>
</dbReference>
<keyword evidence="1 3" id="KW-0963">Cytoplasm</keyword>
<dbReference type="GO" id="GO:0097163">
    <property type="term" value="F:sulfur carrier activity"/>
    <property type="evidence" value="ECO:0007669"/>
    <property type="project" value="UniProtKB-UniRule"/>
</dbReference>
<protein>
    <recommendedName>
        <fullName evidence="3">Sulfur carrier protein FdhD</fullName>
    </recommendedName>
</protein>
<dbReference type="PANTHER" id="PTHR30592">
    <property type="entry name" value="FORMATE DEHYDROGENASE"/>
    <property type="match status" value="1"/>
</dbReference>
<evidence type="ECO:0000313" key="5">
    <source>
        <dbReference type="Proteomes" id="UP000648239"/>
    </source>
</evidence>
<dbReference type="GO" id="GO:0016783">
    <property type="term" value="F:sulfurtransferase activity"/>
    <property type="evidence" value="ECO:0007669"/>
    <property type="project" value="InterPro"/>
</dbReference>
<dbReference type="PANTHER" id="PTHR30592:SF1">
    <property type="entry name" value="SULFUR CARRIER PROTEIN FDHD"/>
    <property type="match status" value="1"/>
</dbReference>
<gene>
    <name evidence="3 4" type="primary">fdhD</name>
    <name evidence="4" type="ORF">IFK94_04550</name>
</gene>
<feature type="active site" description="Cysteine persulfide intermediate" evidence="3">
    <location>
        <position position="125"/>
    </location>
</feature>
<proteinExistence type="inferred from homology"/>
<dbReference type="GO" id="GO:0005737">
    <property type="term" value="C:cytoplasm"/>
    <property type="evidence" value="ECO:0007669"/>
    <property type="project" value="UniProtKB-SubCell"/>
</dbReference>
<evidence type="ECO:0000256" key="3">
    <source>
        <dbReference type="HAMAP-Rule" id="MF_00187"/>
    </source>
</evidence>
<accession>A0A8J7CKM8</accession>
<comment type="similarity">
    <text evidence="3">Belongs to the FdhD family.</text>
</comment>